<dbReference type="EC" id="2.7.7.65" evidence="1"/>
<sequence>MALEPTSNPGAIEPSAGSTQPTDSQGHALTNLLAWADESGDEGQNVDQINESDNQLIQVRLGIASGLFYALQAKHFPTAAHSLRVAKMCSRWAIALDLPPFHRDQLEVAALLHDIGKIGVPDYVLACPGKLSAEEQLLMDRSQDIGLEILSACCDGEEIIDIIRYNYAWYDGSKGNFGQTQNSLPLEARMLAIVDAYDSMTVDQIFRRARSKDRAIAELVSYSGTQFDPELVGHFCQLQADPQQIAGHNTRHWLRVLSPDHANRHFKANLTAIKRSHVCSICVYQDSFVRHNNDAVICLDLNMQIIGWNHSAERMTGLTRESVEGHRWSAELIGLADQQGRNLSPESDPVRQAIVNNIQSAQGLSIRNADNRFITVEAHIVPVVREDGTRLGATIQLHDTSGMESLHEQIESLHYRATRDPLTQLVNRAEMDRALTEMVERHSSQGKACSVIICDIDFFKKINDTYGHPAGDEALVMFAKLLQTHARTADICARYGGEEFVILCPNCNGESASSLAEAIRSELASISLSALGGKGMTASFGVTELQRGDTADSILNRADRALLQSKEMGRNIVTQIGGGLSEPSISDRRHWWHRLFAKVEPEVLLKRAMKTRVPLNLAAEKIRGFVVDHRAAVLDVQEESIKMVIDGESLPLQRRQADRAVPLIIELQFSPITSGNGSQHTKVQISISPRRNRDRRKRDAIERARHLLQSLQSYLVAYEFVDTTVATIDESTSWWSRLWHGSSQKES</sequence>
<dbReference type="PROSITE" id="PS50112">
    <property type="entry name" value="PAS"/>
    <property type="match status" value="1"/>
</dbReference>
<name>A0A368KL34_9BACT</name>
<dbReference type="CDD" id="cd00077">
    <property type="entry name" value="HDc"/>
    <property type="match status" value="1"/>
</dbReference>
<evidence type="ECO:0000256" key="2">
    <source>
        <dbReference type="ARBA" id="ARBA00034247"/>
    </source>
</evidence>
<dbReference type="CDD" id="cd00130">
    <property type="entry name" value="PAS"/>
    <property type="match status" value="1"/>
</dbReference>
<dbReference type="Gene3D" id="1.10.3210.10">
    <property type="entry name" value="Hypothetical protein af1432"/>
    <property type="match status" value="1"/>
</dbReference>
<feature type="domain" description="GGDEF" evidence="5">
    <location>
        <begin position="447"/>
        <end position="578"/>
    </location>
</feature>
<dbReference type="GO" id="GO:1902201">
    <property type="term" value="P:negative regulation of bacterial-type flagellum-dependent cell motility"/>
    <property type="evidence" value="ECO:0007669"/>
    <property type="project" value="TreeGrafter"/>
</dbReference>
<dbReference type="Gene3D" id="3.30.450.20">
    <property type="entry name" value="PAS domain"/>
    <property type="match status" value="1"/>
</dbReference>
<dbReference type="InterPro" id="IPR000014">
    <property type="entry name" value="PAS"/>
</dbReference>
<dbReference type="InterPro" id="IPR029787">
    <property type="entry name" value="Nucleotide_cyclase"/>
</dbReference>
<dbReference type="SUPFAM" id="SSF55785">
    <property type="entry name" value="PYP-like sensor domain (PAS domain)"/>
    <property type="match status" value="1"/>
</dbReference>
<evidence type="ECO:0000259" key="6">
    <source>
        <dbReference type="PROSITE" id="PS51831"/>
    </source>
</evidence>
<dbReference type="Pfam" id="PF00990">
    <property type="entry name" value="GGDEF"/>
    <property type="match status" value="1"/>
</dbReference>
<dbReference type="CDD" id="cd01949">
    <property type="entry name" value="GGDEF"/>
    <property type="match status" value="1"/>
</dbReference>
<dbReference type="EMBL" id="QPEX01000045">
    <property type="protein sequence ID" value="RCS41481.1"/>
    <property type="molecule type" value="Genomic_DNA"/>
</dbReference>
<comment type="caution">
    <text evidence="8">The sequence shown here is derived from an EMBL/GenBank/DDBJ whole genome shotgun (WGS) entry which is preliminary data.</text>
</comment>
<dbReference type="InterPro" id="IPR003607">
    <property type="entry name" value="HD/PDEase_dom"/>
</dbReference>
<feature type="domain" description="HD" evidence="6">
    <location>
        <begin position="78"/>
        <end position="200"/>
    </location>
</feature>
<dbReference type="InterPro" id="IPR043128">
    <property type="entry name" value="Rev_trsase/Diguanyl_cyclase"/>
</dbReference>
<gene>
    <name evidence="8" type="ORF">DTL42_23295</name>
</gene>
<dbReference type="NCBIfam" id="TIGR00254">
    <property type="entry name" value="GGDEF"/>
    <property type="match status" value="1"/>
</dbReference>
<dbReference type="InterPro" id="IPR050469">
    <property type="entry name" value="Diguanylate_Cyclase"/>
</dbReference>
<dbReference type="GO" id="GO:0005886">
    <property type="term" value="C:plasma membrane"/>
    <property type="evidence" value="ECO:0007669"/>
    <property type="project" value="TreeGrafter"/>
</dbReference>
<dbReference type="Proteomes" id="UP000253562">
    <property type="component" value="Unassembled WGS sequence"/>
</dbReference>
<comment type="catalytic activity">
    <reaction evidence="2">
        <text>2 GTP = 3',3'-c-di-GMP + 2 diphosphate</text>
        <dbReference type="Rhea" id="RHEA:24898"/>
        <dbReference type="ChEBI" id="CHEBI:33019"/>
        <dbReference type="ChEBI" id="CHEBI:37565"/>
        <dbReference type="ChEBI" id="CHEBI:58805"/>
        <dbReference type="EC" id="2.7.7.65"/>
    </reaction>
</comment>
<dbReference type="GO" id="GO:0052621">
    <property type="term" value="F:diguanylate cyclase activity"/>
    <property type="evidence" value="ECO:0007669"/>
    <property type="project" value="UniProtKB-EC"/>
</dbReference>
<feature type="domain" description="PAS" evidence="4">
    <location>
        <begin position="294"/>
        <end position="333"/>
    </location>
</feature>
<dbReference type="PANTHER" id="PTHR45138:SF9">
    <property type="entry name" value="DIGUANYLATE CYCLASE DGCM-RELATED"/>
    <property type="match status" value="1"/>
</dbReference>
<dbReference type="InterPro" id="IPR035965">
    <property type="entry name" value="PAS-like_dom_sf"/>
</dbReference>
<dbReference type="RefSeq" id="WP_114372735.1">
    <property type="nucleotide sequence ID" value="NZ_QPEX01000045.1"/>
</dbReference>
<dbReference type="PROSITE" id="PS50887">
    <property type="entry name" value="GGDEF"/>
    <property type="match status" value="1"/>
</dbReference>
<evidence type="ECO:0000313" key="8">
    <source>
        <dbReference type="EMBL" id="RCS41481.1"/>
    </source>
</evidence>
<evidence type="ECO:0000259" key="4">
    <source>
        <dbReference type="PROSITE" id="PS50112"/>
    </source>
</evidence>
<proteinExistence type="predicted"/>
<reference evidence="8 9" key="1">
    <citation type="submission" date="2018-07" db="EMBL/GenBank/DDBJ databases">
        <title>Comparative genomes isolates from brazilian mangrove.</title>
        <authorList>
            <person name="De Araujo J.E."/>
            <person name="Taketani R.G."/>
            <person name="Silva M.C.P."/>
            <person name="Lourenco M.V."/>
            <person name="Oliveira V.M."/>
            <person name="Andreote F.D."/>
        </authorList>
    </citation>
    <scope>NUCLEOTIDE SEQUENCE [LARGE SCALE GENOMIC DNA]</scope>
    <source>
        <strain evidence="8 9">HEX PRIS-MGV</strain>
    </source>
</reference>
<protein>
    <recommendedName>
        <fullName evidence="1">diguanylate cyclase</fullName>
        <ecNumber evidence="1">2.7.7.65</ecNumber>
    </recommendedName>
</protein>
<dbReference type="Pfam" id="PF13487">
    <property type="entry name" value="HD_5"/>
    <property type="match status" value="1"/>
</dbReference>
<dbReference type="PROSITE" id="PS51832">
    <property type="entry name" value="HD_GYP"/>
    <property type="match status" value="1"/>
</dbReference>
<dbReference type="Gene3D" id="3.30.70.270">
    <property type="match status" value="1"/>
</dbReference>
<dbReference type="SMART" id="SM00267">
    <property type="entry name" value="GGDEF"/>
    <property type="match status" value="1"/>
</dbReference>
<dbReference type="PROSITE" id="PS51831">
    <property type="entry name" value="HD"/>
    <property type="match status" value="1"/>
</dbReference>
<evidence type="ECO:0000256" key="3">
    <source>
        <dbReference type="SAM" id="MobiDB-lite"/>
    </source>
</evidence>
<feature type="region of interest" description="Disordered" evidence="3">
    <location>
        <begin position="1"/>
        <end position="24"/>
    </location>
</feature>
<dbReference type="GO" id="GO:0006355">
    <property type="term" value="P:regulation of DNA-templated transcription"/>
    <property type="evidence" value="ECO:0007669"/>
    <property type="project" value="InterPro"/>
</dbReference>
<dbReference type="InterPro" id="IPR000160">
    <property type="entry name" value="GGDEF_dom"/>
</dbReference>
<dbReference type="NCBIfam" id="TIGR00229">
    <property type="entry name" value="sensory_box"/>
    <property type="match status" value="1"/>
</dbReference>
<evidence type="ECO:0000256" key="1">
    <source>
        <dbReference type="ARBA" id="ARBA00012528"/>
    </source>
</evidence>
<evidence type="ECO:0000313" key="9">
    <source>
        <dbReference type="Proteomes" id="UP000253562"/>
    </source>
</evidence>
<evidence type="ECO:0000259" key="7">
    <source>
        <dbReference type="PROSITE" id="PS51832"/>
    </source>
</evidence>
<accession>A0A368KL34</accession>
<dbReference type="PANTHER" id="PTHR45138">
    <property type="entry name" value="REGULATORY COMPONENTS OF SENSORY TRANSDUCTION SYSTEM"/>
    <property type="match status" value="1"/>
</dbReference>
<dbReference type="InterPro" id="IPR037522">
    <property type="entry name" value="HD_GYP_dom"/>
</dbReference>
<dbReference type="SUPFAM" id="SSF55073">
    <property type="entry name" value="Nucleotide cyclase"/>
    <property type="match status" value="1"/>
</dbReference>
<evidence type="ECO:0000259" key="5">
    <source>
        <dbReference type="PROSITE" id="PS50887"/>
    </source>
</evidence>
<dbReference type="AlphaFoldDB" id="A0A368KL34"/>
<dbReference type="InterPro" id="IPR013767">
    <property type="entry name" value="PAS_fold"/>
</dbReference>
<feature type="region of interest" description="Disordered" evidence="3">
    <location>
        <begin position="675"/>
        <end position="696"/>
    </location>
</feature>
<dbReference type="GO" id="GO:0043709">
    <property type="term" value="P:cell adhesion involved in single-species biofilm formation"/>
    <property type="evidence" value="ECO:0007669"/>
    <property type="project" value="TreeGrafter"/>
</dbReference>
<organism evidence="8 9">
    <name type="scientific">Bremerella cremea</name>
    <dbReference type="NCBI Taxonomy" id="1031537"/>
    <lineage>
        <taxon>Bacteria</taxon>
        <taxon>Pseudomonadati</taxon>
        <taxon>Planctomycetota</taxon>
        <taxon>Planctomycetia</taxon>
        <taxon>Pirellulales</taxon>
        <taxon>Pirellulaceae</taxon>
        <taxon>Bremerella</taxon>
    </lineage>
</organism>
<dbReference type="Pfam" id="PF00989">
    <property type="entry name" value="PAS"/>
    <property type="match status" value="1"/>
</dbReference>
<dbReference type="SUPFAM" id="SSF109604">
    <property type="entry name" value="HD-domain/PDEase-like"/>
    <property type="match status" value="1"/>
</dbReference>
<feature type="domain" description="HD-GYP" evidence="7">
    <location>
        <begin position="56"/>
        <end position="251"/>
    </location>
</feature>
<dbReference type="SMART" id="SM00471">
    <property type="entry name" value="HDc"/>
    <property type="match status" value="1"/>
</dbReference>
<dbReference type="OrthoDB" id="9759601at2"/>
<dbReference type="FunFam" id="3.30.70.270:FF:000001">
    <property type="entry name" value="Diguanylate cyclase domain protein"/>
    <property type="match status" value="1"/>
</dbReference>
<dbReference type="InterPro" id="IPR006674">
    <property type="entry name" value="HD_domain"/>
</dbReference>
<feature type="compositionally biased region" description="Polar residues" evidence="3">
    <location>
        <begin position="675"/>
        <end position="689"/>
    </location>
</feature>